<dbReference type="GO" id="GO:0046930">
    <property type="term" value="C:pore complex"/>
    <property type="evidence" value="ECO:0007669"/>
    <property type="project" value="UniProtKB-KW"/>
</dbReference>
<dbReference type="RefSeq" id="WP_073631503.1">
    <property type="nucleotide sequence ID" value="NZ_FRXO01000010.1"/>
</dbReference>
<keyword evidence="5 10" id="KW-0732">Signal</keyword>
<evidence type="ECO:0000256" key="6">
    <source>
        <dbReference type="ARBA" id="ARBA00023065"/>
    </source>
</evidence>
<evidence type="ECO:0000256" key="5">
    <source>
        <dbReference type="ARBA" id="ARBA00022729"/>
    </source>
</evidence>
<comment type="domain">
    <text evidence="10">Consists of 16-stranded beta-barrel sheets, with large surface-exposed loops, that form a transmembrane pore at the center of each barrel. The pore is partially ocluded by a peptide loop that folds into the pore lumen.</text>
</comment>
<comment type="similarity">
    <text evidence="1 10">Belongs to the alphaproteobacteria porin family.</text>
</comment>
<keyword evidence="2 10" id="KW-0813">Transport</keyword>
<evidence type="ECO:0000256" key="9">
    <source>
        <dbReference type="ARBA" id="ARBA00023237"/>
    </source>
</evidence>
<protein>
    <recommendedName>
        <fullName evidence="10">Porin</fullName>
    </recommendedName>
</protein>
<evidence type="ECO:0000256" key="1">
    <source>
        <dbReference type="ARBA" id="ARBA00009521"/>
    </source>
</evidence>
<comment type="function">
    <text evidence="10">Forms passive diffusion pores that allow small molecular weight hydrophilic materials across the outer membrane.</text>
</comment>
<evidence type="ECO:0000313" key="11">
    <source>
        <dbReference type="EMBL" id="SHO67056.1"/>
    </source>
</evidence>
<comment type="subcellular location">
    <subcellularLocation>
        <location evidence="10">Cell outer membrane</location>
        <topology evidence="10">Multi-pass membrane protein</topology>
    </subcellularLocation>
</comment>
<dbReference type="GO" id="GO:0006811">
    <property type="term" value="P:monoatomic ion transport"/>
    <property type="evidence" value="ECO:0007669"/>
    <property type="project" value="UniProtKB-KW"/>
</dbReference>
<feature type="chain" id="PRO_5011825045" description="Porin" evidence="10">
    <location>
        <begin position="22"/>
        <end position="422"/>
    </location>
</feature>
<dbReference type="Pfam" id="PF02530">
    <property type="entry name" value="Porin_2"/>
    <property type="match status" value="1"/>
</dbReference>
<dbReference type="Proteomes" id="UP000186406">
    <property type="component" value="Unassembled WGS sequence"/>
</dbReference>
<evidence type="ECO:0000256" key="10">
    <source>
        <dbReference type="RuleBase" id="RU364005"/>
    </source>
</evidence>
<evidence type="ECO:0000256" key="8">
    <source>
        <dbReference type="ARBA" id="ARBA00023136"/>
    </source>
</evidence>
<dbReference type="EMBL" id="FRXO01000010">
    <property type="protein sequence ID" value="SHO67056.1"/>
    <property type="molecule type" value="Genomic_DNA"/>
</dbReference>
<sequence length="422" mass="44835">MKIKGVVLGVAGAFAVTGAQAADLPVAAAPEPVDYVRVCDAFGTGFFYIPGTETCLKISGYLRAEYDVGITQSDTASFGNLQYNDKDVNGYRFRARGNVRFDTRTNTEFGLLRTYIETNFQMDNANSSSVWLDKGYIQFGGLTAGQAQSMFDFFTGVGYNSIYEPAHSDTSTNLLAYTYAFGNGFSATLSLEDAGNRETALVDPTAPGTNYYGGQKYPDVVANVRVDQGWGSAQIMAAGHSVNVDTALASVGTGSKYGYAVGAGVTVNLPFLGAGDTFNLQGVFTQGAVKYASPQSYAVFNTGGGSTYTTQIPDAFVNPFSGEVELTTAWSVAAGIQHYFTPQIYAAIDASYLGSNVDLPTASKVDLNNYNVTGTIGYQPVAGLEFGAALEYVNISPSNNDLSGILKSENSLIGLLRIQRNF</sequence>
<evidence type="ECO:0000256" key="2">
    <source>
        <dbReference type="ARBA" id="ARBA00022448"/>
    </source>
</evidence>
<keyword evidence="7 10" id="KW-0626">Porin</keyword>
<keyword evidence="6 10" id="KW-0406">Ion transport</keyword>
<evidence type="ECO:0000256" key="7">
    <source>
        <dbReference type="ARBA" id="ARBA00023114"/>
    </source>
</evidence>
<evidence type="ECO:0000313" key="12">
    <source>
        <dbReference type="Proteomes" id="UP000186406"/>
    </source>
</evidence>
<name>A0A1M7ZQX9_9HYPH</name>
<organism evidence="11 12">
    <name type="scientific">Pseudoxanthobacter soli DSM 19599</name>
    <dbReference type="NCBI Taxonomy" id="1123029"/>
    <lineage>
        <taxon>Bacteria</taxon>
        <taxon>Pseudomonadati</taxon>
        <taxon>Pseudomonadota</taxon>
        <taxon>Alphaproteobacteria</taxon>
        <taxon>Hyphomicrobiales</taxon>
        <taxon>Segnochrobactraceae</taxon>
        <taxon>Pseudoxanthobacter</taxon>
    </lineage>
</organism>
<keyword evidence="4 10" id="KW-0812">Transmembrane</keyword>
<evidence type="ECO:0000256" key="3">
    <source>
        <dbReference type="ARBA" id="ARBA00022452"/>
    </source>
</evidence>
<keyword evidence="3 10" id="KW-1134">Transmembrane beta strand</keyword>
<dbReference type="GO" id="GO:0015288">
    <property type="term" value="F:porin activity"/>
    <property type="evidence" value="ECO:0007669"/>
    <property type="project" value="UniProtKB-KW"/>
</dbReference>
<dbReference type="STRING" id="1123029.SAMN02745172_03719"/>
<gene>
    <name evidence="11" type="ORF">SAMN02745172_03719</name>
</gene>
<dbReference type="GO" id="GO:0009279">
    <property type="term" value="C:cell outer membrane"/>
    <property type="evidence" value="ECO:0007669"/>
    <property type="project" value="UniProtKB-SubCell"/>
</dbReference>
<dbReference type="InterPro" id="IPR003684">
    <property type="entry name" value="Porin_alphabac"/>
</dbReference>
<dbReference type="AlphaFoldDB" id="A0A1M7ZQX9"/>
<dbReference type="SUPFAM" id="SSF56935">
    <property type="entry name" value="Porins"/>
    <property type="match status" value="1"/>
</dbReference>
<reference evidence="11 12" key="1">
    <citation type="submission" date="2016-12" db="EMBL/GenBank/DDBJ databases">
        <authorList>
            <person name="Song W.-J."/>
            <person name="Kurnit D.M."/>
        </authorList>
    </citation>
    <scope>NUCLEOTIDE SEQUENCE [LARGE SCALE GENOMIC DNA]</scope>
    <source>
        <strain evidence="11 12">DSM 19599</strain>
    </source>
</reference>
<feature type="signal peptide" evidence="10">
    <location>
        <begin position="1"/>
        <end position="21"/>
    </location>
</feature>
<accession>A0A1M7ZQX9</accession>
<evidence type="ECO:0000256" key="4">
    <source>
        <dbReference type="ARBA" id="ARBA00022692"/>
    </source>
</evidence>
<proteinExistence type="inferred from homology"/>
<keyword evidence="12" id="KW-1185">Reference proteome</keyword>
<dbReference type="OrthoDB" id="7801681at2"/>
<keyword evidence="9 10" id="KW-0998">Cell outer membrane</keyword>
<keyword evidence="8 10" id="KW-0472">Membrane</keyword>